<dbReference type="Pfam" id="PF00108">
    <property type="entry name" value="Thiolase_N"/>
    <property type="match status" value="1"/>
</dbReference>
<dbReference type="GO" id="GO:0016747">
    <property type="term" value="F:acyltransferase activity, transferring groups other than amino-acyl groups"/>
    <property type="evidence" value="ECO:0007669"/>
    <property type="project" value="InterPro"/>
</dbReference>
<evidence type="ECO:0000259" key="5">
    <source>
        <dbReference type="Pfam" id="PF00108"/>
    </source>
</evidence>
<dbReference type="SUPFAM" id="SSF53901">
    <property type="entry name" value="Thiolase-like"/>
    <property type="match status" value="2"/>
</dbReference>
<comment type="similarity">
    <text evidence="1 4">Belongs to the thiolase-like superfamily. Thiolase family.</text>
</comment>
<evidence type="ECO:0000256" key="1">
    <source>
        <dbReference type="ARBA" id="ARBA00010982"/>
    </source>
</evidence>
<evidence type="ECO:0000256" key="3">
    <source>
        <dbReference type="ARBA" id="ARBA00023315"/>
    </source>
</evidence>
<dbReference type="InterPro" id="IPR016039">
    <property type="entry name" value="Thiolase-like"/>
</dbReference>
<keyword evidence="3 4" id="KW-0012">Acyltransferase</keyword>
<evidence type="ECO:0000256" key="4">
    <source>
        <dbReference type="RuleBase" id="RU003557"/>
    </source>
</evidence>
<evidence type="ECO:0000259" key="6">
    <source>
        <dbReference type="Pfam" id="PF02803"/>
    </source>
</evidence>
<feature type="domain" description="Thiolase C-terminal" evidence="6">
    <location>
        <begin position="264"/>
        <end position="325"/>
    </location>
</feature>
<feature type="domain" description="Thiolase N-terminal" evidence="5">
    <location>
        <begin position="5"/>
        <end position="256"/>
    </location>
</feature>
<dbReference type="AlphaFoldDB" id="A0AAE0G4M2"/>
<evidence type="ECO:0000313" key="7">
    <source>
        <dbReference type="EMBL" id="KAK3271484.1"/>
    </source>
</evidence>
<protein>
    <recommendedName>
        <fullName evidence="9">Acetyl-CoA C-acyltransferase</fullName>
    </recommendedName>
</protein>
<sequence length="337" mass="35119">MPSAFIVEAVRTPAGKKRGALSSIHPADLGAMVVDQLVARTQVPPECVDDVIFGCVSKVGAQSANVARNVVLSSCLPISVPGTTVDRQCGSSQQAIHQAAQAVMSGTQDVIIAGGVECMSLVPIGSDMMDGMAAGRGNPWAGKRIQERFGEGIQFSQFDGAELLAQEYGIKKEELDGFAFASHKKAAAARDGGRFENEILPIEGSKGLVGADEGIRDTVSLEAISKMKTLKSGGLISAATASQISDGAAAVLVVNEKALREFNLKPRARIVSLALAGADPVVMLGGPIPASKTALKQAGLTIDDIDLYEVNEAFASVPLAWAKVCSQRGHHALNLFL</sequence>
<evidence type="ECO:0000256" key="2">
    <source>
        <dbReference type="ARBA" id="ARBA00022679"/>
    </source>
</evidence>
<dbReference type="CDD" id="cd00751">
    <property type="entry name" value="thiolase"/>
    <property type="match status" value="1"/>
</dbReference>
<dbReference type="InterPro" id="IPR020616">
    <property type="entry name" value="Thiolase_N"/>
</dbReference>
<accession>A0AAE0G4M2</accession>
<dbReference type="InterPro" id="IPR020617">
    <property type="entry name" value="Thiolase_C"/>
</dbReference>
<keyword evidence="2 4" id="KW-0808">Transferase</keyword>
<evidence type="ECO:0000313" key="8">
    <source>
        <dbReference type="Proteomes" id="UP001190700"/>
    </source>
</evidence>
<dbReference type="EMBL" id="LGRX02009708">
    <property type="protein sequence ID" value="KAK3271484.1"/>
    <property type="molecule type" value="Genomic_DNA"/>
</dbReference>
<dbReference type="InterPro" id="IPR002155">
    <property type="entry name" value="Thiolase"/>
</dbReference>
<dbReference type="PANTHER" id="PTHR43365">
    <property type="entry name" value="BLR7806 PROTEIN"/>
    <property type="match status" value="1"/>
</dbReference>
<dbReference type="Gene3D" id="3.40.47.10">
    <property type="match status" value="2"/>
</dbReference>
<comment type="caution">
    <text evidence="7">The sequence shown here is derived from an EMBL/GenBank/DDBJ whole genome shotgun (WGS) entry which is preliminary data.</text>
</comment>
<evidence type="ECO:0008006" key="9">
    <source>
        <dbReference type="Google" id="ProtNLM"/>
    </source>
</evidence>
<gene>
    <name evidence="7" type="ORF">CYMTET_20163</name>
</gene>
<name>A0AAE0G4M2_9CHLO</name>
<dbReference type="PANTHER" id="PTHR43365:SF1">
    <property type="entry name" value="ACETYL-COA C-ACYLTRANSFERASE"/>
    <property type="match status" value="1"/>
</dbReference>
<reference evidence="7 8" key="1">
    <citation type="journal article" date="2015" name="Genome Biol. Evol.">
        <title>Comparative Genomics of a Bacterivorous Green Alga Reveals Evolutionary Causalities and Consequences of Phago-Mixotrophic Mode of Nutrition.</title>
        <authorList>
            <person name="Burns J.A."/>
            <person name="Paasch A."/>
            <person name="Narechania A."/>
            <person name="Kim E."/>
        </authorList>
    </citation>
    <scope>NUCLEOTIDE SEQUENCE [LARGE SCALE GENOMIC DNA]</scope>
    <source>
        <strain evidence="7 8">PLY_AMNH</strain>
    </source>
</reference>
<dbReference type="Proteomes" id="UP001190700">
    <property type="component" value="Unassembled WGS sequence"/>
</dbReference>
<keyword evidence="8" id="KW-1185">Reference proteome</keyword>
<organism evidence="7 8">
    <name type="scientific">Cymbomonas tetramitiformis</name>
    <dbReference type="NCBI Taxonomy" id="36881"/>
    <lineage>
        <taxon>Eukaryota</taxon>
        <taxon>Viridiplantae</taxon>
        <taxon>Chlorophyta</taxon>
        <taxon>Pyramimonadophyceae</taxon>
        <taxon>Pyramimonadales</taxon>
        <taxon>Pyramimonadaceae</taxon>
        <taxon>Cymbomonas</taxon>
    </lineage>
</organism>
<dbReference type="Pfam" id="PF02803">
    <property type="entry name" value="Thiolase_C"/>
    <property type="match status" value="1"/>
</dbReference>
<dbReference type="NCBIfam" id="TIGR01930">
    <property type="entry name" value="AcCoA-C-Actrans"/>
    <property type="match status" value="1"/>
</dbReference>
<proteinExistence type="inferred from homology"/>